<organism evidence="7">
    <name type="scientific">uncultured Solirubrobacteraceae bacterium</name>
    <dbReference type="NCBI Taxonomy" id="1162706"/>
    <lineage>
        <taxon>Bacteria</taxon>
        <taxon>Bacillati</taxon>
        <taxon>Actinomycetota</taxon>
        <taxon>Thermoleophilia</taxon>
        <taxon>Solirubrobacterales</taxon>
        <taxon>Solirubrobacteraceae</taxon>
        <taxon>environmental samples</taxon>
    </lineage>
</organism>
<evidence type="ECO:0000256" key="4">
    <source>
        <dbReference type="SAM" id="MobiDB-lite"/>
    </source>
</evidence>
<keyword evidence="5" id="KW-1133">Transmembrane helix</keyword>
<keyword evidence="2" id="KW-0964">Secreted</keyword>
<feature type="compositionally biased region" description="Polar residues" evidence="4">
    <location>
        <begin position="654"/>
        <end position="667"/>
    </location>
</feature>
<evidence type="ECO:0000256" key="5">
    <source>
        <dbReference type="SAM" id="Phobius"/>
    </source>
</evidence>
<dbReference type="InterPro" id="IPR013783">
    <property type="entry name" value="Ig-like_fold"/>
</dbReference>
<reference evidence="7" key="1">
    <citation type="submission" date="2020-02" db="EMBL/GenBank/DDBJ databases">
        <authorList>
            <person name="Meier V. D."/>
        </authorList>
    </citation>
    <scope>NUCLEOTIDE SEQUENCE</scope>
    <source>
        <strain evidence="7">AVDCRST_MAG67</strain>
    </source>
</reference>
<name>A0A6J4RSS5_9ACTN</name>
<proteinExistence type="predicted"/>
<keyword evidence="3" id="KW-0732">Signal</keyword>
<feature type="compositionally biased region" description="Low complexity" evidence="4">
    <location>
        <begin position="677"/>
        <end position="687"/>
    </location>
</feature>
<comment type="subcellular location">
    <subcellularLocation>
        <location evidence="1">Secreted</location>
    </subcellularLocation>
</comment>
<dbReference type="Pfam" id="PF17210">
    <property type="entry name" value="SdrD_B"/>
    <property type="match status" value="1"/>
</dbReference>
<feature type="region of interest" description="Disordered" evidence="4">
    <location>
        <begin position="652"/>
        <end position="688"/>
    </location>
</feature>
<evidence type="ECO:0000313" key="7">
    <source>
        <dbReference type="EMBL" id="CAA9478278.1"/>
    </source>
</evidence>
<evidence type="ECO:0000256" key="1">
    <source>
        <dbReference type="ARBA" id="ARBA00004613"/>
    </source>
</evidence>
<accession>A0A6J4RSS5</accession>
<evidence type="ECO:0000259" key="6">
    <source>
        <dbReference type="Pfam" id="PF17210"/>
    </source>
</evidence>
<dbReference type="InterPro" id="IPR006311">
    <property type="entry name" value="TAT_signal"/>
</dbReference>
<dbReference type="AlphaFoldDB" id="A0A6J4RSS5"/>
<dbReference type="GO" id="GO:0005576">
    <property type="term" value="C:extracellular region"/>
    <property type="evidence" value="ECO:0007669"/>
    <property type="project" value="UniProtKB-SubCell"/>
</dbReference>
<feature type="domain" description="SD-repeat containing protein B" evidence="6">
    <location>
        <begin position="535"/>
        <end position="609"/>
    </location>
</feature>
<dbReference type="Gene3D" id="2.60.40.10">
    <property type="entry name" value="Immunoglobulins"/>
    <property type="match status" value="1"/>
</dbReference>
<dbReference type="SUPFAM" id="SSF117074">
    <property type="entry name" value="Hypothetical protein PA1324"/>
    <property type="match status" value="1"/>
</dbReference>
<keyword evidence="5" id="KW-0812">Transmembrane</keyword>
<feature type="transmembrane region" description="Helical" evidence="5">
    <location>
        <begin position="12"/>
        <end position="32"/>
    </location>
</feature>
<evidence type="ECO:0000256" key="3">
    <source>
        <dbReference type="ARBA" id="ARBA00022729"/>
    </source>
</evidence>
<dbReference type="EMBL" id="CADCVQ010000035">
    <property type="protein sequence ID" value="CAA9478278.1"/>
    <property type="molecule type" value="Genomic_DNA"/>
</dbReference>
<evidence type="ECO:0000256" key="2">
    <source>
        <dbReference type="ARBA" id="ARBA00022525"/>
    </source>
</evidence>
<dbReference type="PROSITE" id="PS51318">
    <property type="entry name" value="TAT"/>
    <property type="match status" value="1"/>
</dbReference>
<protein>
    <recommendedName>
        <fullName evidence="6">SD-repeat containing protein B domain-containing protein</fullName>
    </recommendedName>
</protein>
<gene>
    <name evidence="7" type="ORF">AVDCRST_MAG67-683</name>
</gene>
<dbReference type="InterPro" id="IPR033764">
    <property type="entry name" value="Sdr_B"/>
</dbReference>
<keyword evidence="5" id="KW-0472">Membrane</keyword>
<sequence>MKDSNLSRRHVARLLGVAAVIGALGVSIPVFANLPNSTFDAGDGNLVLNDEAKDWVNAPNFAQRIDLLKGQGDDAMGNGTSEDTEVPSLVTDGIPPNKSDITRFYVGSETISNPLKNFLYLAWERITDPSGTTNFDFELNQSTTISSNGKTPIRTPGDVLIKYDLANGGTNPVLGFHRWITGGGSAGSLCEASSKFPCWDKVHMIAGVNFEAAINAVDVLDPINPTAGPNPATPGTNPLARTLSVRTFGEAAIDLVGAGILPQGSCAGFASAYLKSRSSDAFNSAIKDFAAPTNINVNNCGALSVNKYIDIDESGTQSITGNESTIAPLGGVISPDLTGWNITIAGPGSFSCTGSTNSSGALASCLKADNTAANLSALAPGTYTVTENANAGKTIGHNASAFFNTDPGPAAPPSSEQVVVGLGGTVNVNLGNTCYNRATFQVTGVPNDQSGLFVRYWTTDPTSFTDVNLAKQGTTSTWQATAGGFRKGTVVHWQFGLNSDKTVRVNGPAQTMPGYPSCVQSASTPFGTATISGLKYKDLDVDGTMDAADTATAGFTIQLKKGGDVIATTRSSATGAFSFTNVDPGTYTLHEATTTGWIQTEPASNGDITINVPLGVASVTTYGNPAVPIRFGNSPLSKIGVTFSSLGQLRDADGNNTGPATRATSIDCTHGGASVGSSTNSNTNTTNELDLNKSQVTCVITYEDP</sequence>
<dbReference type="GO" id="GO:0005975">
    <property type="term" value="P:carbohydrate metabolic process"/>
    <property type="evidence" value="ECO:0007669"/>
    <property type="project" value="UniProtKB-ARBA"/>
</dbReference>